<dbReference type="Proteomes" id="UP000624325">
    <property type="component" value="Unassembled WGS sequence"/>
</dbReference>
<dbReference type="PANTHER" id="PTHR46844:SF1">
    <property type="entry name" value="SLR5058 PROTEIN"/>
    <property type="match status" value="1"/>
</dbReference>
<accession>A0ABQ4BZU6</accession>
<organism evidence="2 3">
    <name type="scientific">Asanoa iriomotensis</name>
    <dbReference type="NCBI Taxonomy" id="234613"/>
    <lineage>
        <taxon>Bacteria</taxon>
        <taxon>Bacillati</taxon>
        <taxon>Actinomycetota</taxon>
        <taxon>Actinomycetes</taxon>
        <taxon>Micromonosporales</taxon>
        <taxon>Micromonosporaceae</taxon>
        <taxon>Asanoa</taxon>
    </lineage>
</organism>
<dbReference type="RefSeq" id="WP_203701850.1">
    <property type="nucleotide sequence ID" value="NZ_BAAALU010000008.1"/>
</dbReference>
<reference evidence="2 3" key="1">
    <citation type="submission" date="2021-01" db="EMBL/GenBank/DDBJ databases">
        <title>Whole genome shotgun sequence of Asanoa iriomotensis NBRC 100142.</title>
        <authorList>
            <person name="Komaki H."/>
            <person name="Tamura T."/>
        </authorList>
    </citation>
    <scope>NUCLEOTIDE SEQUENCE [LARGE SCALE GENOMIC DNA]</scope>
    <source>
        <strain evidence="2 3">NBRC 100142</strain>
    </source>
</reference>
<dbReference type="EMBL" id="BONC01000011">
    <property type="protein sequence ID" value="GIF56059.1"/>
    <property type="molecule type" value="Genomic_DNA"/>
</dbReference>
<evidence type="ECO:0000313" key="2">
    <source>
        <dbReference type="EMBL" id="GIF56059.1"/>
    </source>
</evidence>
<dbReference type="PANTHER" id="PTHR46844">
    <property type="entry name" value="SLR5058 PROTEIN"/>
    <property type="match status" value="1"/>
</dbReference>
<protein>
    <recommendedName>
        <fullName evidence="1">NACHT domain-containing protein</fullName>
    </recommendedName>
</protein>
<dbReference type="InterPro" id="IPR007111">
    <property type="entry name" value="NACHT_NTPase"/>
</dbReference>
<dbReference type="Gene3D" id="3.40.50.300">
    <property type="entry name" value="P-loop containing nucleotide triphosphate hydrolases"/>
    <property type="match status" value="1"/>
</dbReference>
<proteinExistence type="predicted"/>
<evidence type="ECO:0000259" key="1">
    <source>
        <dbReference type="Pfam" id="PF05729"/>
    </source>
</evidence>
<keyword evidence="3" id="KW-1185">Reference proteome</keyword>
<name>A0ABQ4BZU6_9ACTN</name>
<gene>
    <name evidence="2" type="ORF">Air01nite_21540</name>
</gene>
<dbReference type="InterPro" id="IPR027417">
    <property type="entry name" value="P-loop_NTPase"/>
</dbReference>
<dbReference type="SUPFAM" id="SSF52540">
    <property type="entry name" value="P-loop containing nucleoside triphosphate hydrolases"/>
    <property type="match status" value="1"/>
</dbReference>
<comment type="caution">
    <text evidence="2">The sequence shown here is derived from an EMBL/GenBank/DDBJ whole genome shotgun (WGS) entry which is preliminary data.</text>
</comment>
<dbReference type="Pfam" id="PF05729">
    <property type="entry name" value="NACHT"/>
    <property type="match status" value="1"/>
</dbReference>
<feature type="domain" description="NACHT" evidence="1">
    <location>
        <begin position="138"/>
        <end position="278"/>
    </location>
</feature>
<evidence type="ECO:0000313" key="3">
    <source>
        <dbReference type="Proteomes" id="UP000624325"/>
    </source>
</evidence>
<sequence>MSALLAVVVSLLTNLVTSSATGPVVVGFVIFVLALLVWDVFHASKGKSDEDDTTSLSSYVDRLIRDYSHWARNYVALNLVRVPTARVSAPGESAGSTLPPAEELMRHALFTDDTPGERRHDDTPVEALTCLIRRGSRRTLLVGGPGAGKTTVLERVLYEQVGLHQAKRGQPIPVLLRLRHLETSAWDLLRDTLHSQGLPLSSEDLRERLERDKFLLLLDGLNELPSASARTSLQNFLLTFDVPVIATTRDLTDQNLLPDADVYALLDFDRAAATTFTRARLGAAENDAFWNAATTTVDALSRIPLFLSMLCVIYRDRKEVPAQLSTTLRSFGSVYELQMKADLHIADPVRQWWSQALAALAHAMTWNGGSLDGRLTIQLDDAEEVVRGYLSGRAPAPDALAIQCIGALHKHHLLTKNGSELQFPHQVIQDYYAAEHLLRSLSDLNDDLLCADYLNLVKWSETLLFMAGIADDETTLRLATLAFDRVDPMLAARIAAVSGDATRRRVVELISAIPVEPDTQEFLNDGDGGVLWLSDGAYKGKLTLLVATRSSDAIPFILEAADARNLRSMF</sequence>